<gene>
    <name evidence="3" type="ORF">NYZ99_14625</name>
</gene>
<dbReference type="PROSITE" id="PS00194">
    <property type="entry name" value="THIOREDOXIN_1"/>
    <property type="match status" value="1"/>
</dbReference>
<sequence length="401" mass="45559">MKGVFKIWMLFVLLLLGCKEQVKEKSESISTDEIAMEAKPFFTPNPQAVPEQTIKTLEPGEKAPDFNLPGTDGRFYTLNDFKEAKALVIIFTCNHCPTAQAYEDRIIQLTNDYKEKDVSVVAISPNSIRGLLLNELGYSDLGDSFDDMIVRSKDKNYNFPYLYDGDTHEVSIKYGPVATPHAFVFDENRILTYTGRLDTSEKPGTANAEDLRAAIDATLHNEHIENASTKTFGCSVKWAWKDEYATKINKEWKEKKVTLEDISEEGIKTLFKNDSNKLRLINLWATWCGPCVQEYPSFVDMHRMYQGRDFEFISISADNMSSKEKAPAFLQKEASALTNYIYSGGDKYAMIEAVNPEWNGALPYTALVEPGGKIAYRVMGPIEPFELRKIIVEHEMIGRYY</sequence>
<dbReference type="SUPFAM" id="SSF52833">
    <property type="entry name" value="Thioredoxin-like"/>
    <property type="match status" value="2"/>
</dbReference>
<accession>A0ABY5Y591</accession>
<dbReference type="InterPro" id="IPR000866">
    <property type="entry name" value="AhpC/TSA"/>
</dbReference>
<proteinExistence type="predicted"/>
<evidence type="ECO:0000313" key="3">
    <source>
        <dbReference type="EMBL" id="UWX54202.1"/>
    </source>
</evidence>
<keyword evidence="4" id="KW-1185">Reference proteome</keyword>
<dbReference type="PANTHER" id="PTHR43640">
    <property type="entry name" value="OS07G0260300 PROTEIN"/>
    <property type="match status" value="1"/>
</dbReference>
<name>A0ABY5Y591_9FLAO</name>
<reference evidence="3" key="1">
    <citation type="submission" date="2022-09" db="EMBL/GenBank/DDBJ databases">
        <title>Maribacter litopenaei sp. nov., isolated from the intestinal tract of the Pacific White Shrimp, Litopenaeus vannamei.</title>
        <authorList>
            <person name="Kim S.Y."/>
            <person name="Hwang C.Y."/>
        </authorList>
    </citation>
    <scope>NUCLEOTIDE SEQUENCE</scope>
    <source>
        <strain evidence="3">HL-LV01</strain>
    </source>
</reference>
<dbReference type="Gene3D" id="3.40.30.10">
    <property type="entry name" value="Glutaredoxin"/>
    <property type="match status" value="2"/>
</dbReference>
<dbReference type="Proteomes" id="UP001059209">
    <property type="component" value="Chromosome"/>
</dbReference>
<evidence type="ECO:0000313" key="4">
    <source>
        <dbReference type="Proteomes" id="UP001059209"/>
    </source>
</evidence>
<organism evidence="3 4">
    <name type="scientific">Maribacter litopenaei</name>
    <dbReference type="NCBI Taxonomy" id="2976127"/>
    <lineage>
        <taxon>Bacteria</taxon>
        <taxon>Pseudomonadati</taxon>
        <taxon>Bacteroidota</taxon>
        <taxon>Flavobacteriia</taxon>
        <taxon>Flavobacteriales</taxon>
        <taxon>Flavobacteriaceae</taxon>
        <taxon>Maribacter</taxon>
    </lineage>
</organism>
<feature type="domain" description="Thioredoxin" evidence="2">
    <location>
        <begin position="234"/>
        <end position="396"/>
    </location>
</feature>
<evidence type="ECO:0000256" key="1">
    <source>
        <dbReference type="ARBA" id="ARBA00023284"/>
    </source>
</evidence>
<evidence type="ECO:0000259" key="2">
    <source>
        <dbReference type="PROSITE" id="PS51352"/>
    </source>
</evidence>
<dbReference type="EMBL" id="CP104205">
    <property type="protein sequence ID" value="UWX54202.1"/>
    <property type="molecule type" value="Genomic_DNA"/>
</dbReference>
<protein>
    <submittedName>
        <fullName evidence="3">Redoxin domain-containing protein</fullName>
    </submittedName>
</protein>
<dbReference type="PANTHER" id="PTHR43640:SF1">
    <property type="entry name" value="THIOREDOXIN-DEPENDENT PEROXIREDOXIN"/>
    <property type="match status" value="1"/>
</dbReference>
<keyword evidence="1" id="KW-0676">Redox-active center</keyword>
<feature type="domain" description="Thioredoxin" evidence="2">
    <location>
        <begin position="57"/>
        <end position="220"/>
    </location>
</feature>
<dbReference type="CDD" id="cd02969">
    <property type="entry name" value="PRX_like1"/>
    <property type="match status" value="1"/>
</dbReference>
<dbReference type="InterPro" id="IPR047262">
    <property type="entry name" value="PRX-like1"/>
</dbReference>
<dbReference type="CDD" id="cd02966">
    <property type="entry name" value="TlpA_like_family"/>
    <property type="match status" value="1"/>
</dbReference>
<dbReference type="InterPro" id="IPR017937">
    <property type="entry name" value="Thioredoxin_CS"/>
</dbReference>
<dbReference type="InterPro" id="IPR036249">
    <property type="entry name" value="Thioredoxin-like_sf"/>
</dbReference>
<dbReference type="Pfam" id="PF00578">
    <property type="entry name" value="AhpC-TSA"/>
    <property type="match status" value="2"/>
</dbReference>
<dbReference type="InterPro" id="IPR013766">
    <property type="entry name" value="Thioredoxin_domain"/>
</dbReference>
<dbReference type="PROSITE" id="PS51352">
    <property type="entry name" value="THIOREDOXIN_2"/>
    <property type="match status" value="2"/>
</dbReference>
<dbReference type="RefSeq" id="WP_260571945.1">
    <property type="nucleotide sequence ID" value="NZ_CP104205.1"/>
</dbReference>
<dbReference type="PROSITE" id="PS51257">
    <property type="entry name" value="PROKAR_LIPOPROTEIN"/>
    <property type="match status" value="1"/>
</dbReference>